<evidence type="ECO:0000313" key="3">
    <source>
        <dbReference type="Proteomes" id="UP001156102"/>
    </source>
</evidence>
<dbReference type="Gene3D" id="2.40.33.20">
    <property type="entry name" value="PK beta-barrel domain-like"/>
    <property type="match status" value="1"/>
</dbReference>
<dbReference type="InterPro" id="IPR011037">
    <property type="entry name" value="Pyrv_Knase-like_insert_dom_sf"/>
</dbReference>
<proteinExistence type="predicted"/>
<name>A0AA42BR16_9BACI</name>
<dbReference type="SUPFAM" id="SSF50800">
    <property type="entry name" value="PK beta-barrel domain-like"/>
    <property type="match status" value="1"/>
</dbReference>
<dbReference type="Pfam" id="PF03475">
    <property type="entry name" value="YiiM_3-alpha"/>
    <property type="match status" value="1"/>
</dbReference>
<reference evidence="2" key="1">
    <citation type="submission" date="2022-07" db="EMBL/GenBank/DDBJ databases">
        <authorList>
            <person name="Li W.-J."/>
            <person name="Deng Q.-Q."/>
        </authorList>
    </citation>
    <scope>NUCLEOTIDE SEQUENCE</scope>
    <source>
        <strain evidence="2">SYSU M60031</strain>
    </source>
</reference>
<sequence length="212" mass="24114">MKVNRKMVHLAVGTPKELNWNDKKELSAIGKSFVQAVELKTAGFVGDDVANHKFHGGPDRAVCLYPYEHYSYWEKVFQKKLILPAFGENITATGMTEEQVCIGDIYKIGDAIVQVSQGRVPCATISKHNQEKRLLEKVVETTLTGYFFRVLEEGTIMCDSDIHLVEKDANEISVSYATHILFHQKQDRAAVEKILMVDALAEEWRNRFLRLL</sequence>
<dbReference type="Proteomes" id="UP001156102">
    <property type="component" value="Unassembled WGS sequence"/>
</dbReference>
<dbReference type="InterPro" id="IPR005302">
    <property type="entry name" value="MoCF_Sase_C"/>
</dbReference>
<dbReference type="EMBL" id="JANCLT010000012">
    <property type="protein sequence ID" value="MCP8970482.1"/>
    <property type="molecule type" value="Genomic_DNA"/>
</dbReference>
<feature type="domain" description="MOSC" evidence="1">
    <location>
        <begin position="31"/>
        <end position="165"/>
    </location>
</feature>
<evidence type="ECO:0000313" key="2">
    <source>
        <dbReference type="EMBL" id="MCP8970482.1"/>
    </source>
</evidence>
<dbReference type="AlphaFoldDB" id="A0AA42BR16"/>
<accession>A0AA42BR16</accession>
<dbReference type="GO" id="GO:0003824">
    <property type="term" value="F:catalytic activity"/>
    <property type="evidence" value="ECO:0007669"/>
    <property type="project" value="InterPro"/>
</dbReference>
<evidence type="ECO:0000259" key="1">
    <source>
        <dbReference type="PROSITE" id="PS51340"/>
    </source>
</evidence>
<protein>
    <submittedName>
        <fullName evidence="2">MOSC domain-containing protein</fullName>
    </submittedName>
</protein>
<dbReference type="PROSITE" id="PS51340">
    <property type="entry name" value="MOSC"/>
    <property type="match status" value="1"/>
</dbReference>
<dbReference type="Pfam" id="PF03473">
    <property type="entry name" value="MOSC"/>
    <property type="match status" value="1"/>
</dbReference>
<comment type="caution">
    <text evidence="2">The sequence shown here is derived from an EMBL/GenBank/DDBJ whole genome shotgun (WGS) entry which is preliminary data.</text>
</comment>
<dbReference type="GO" id="GO:0030170">
    <property type="term" value="F:pyridoxal phosphate binding"/>
    <property type="evidence" value="ECO:0007669"/>
    <property type="project" value="InterPro"/>
</dbReference>
<dbReference type="InterPro" id="IPR005163">
    <property type="entry name" value="Tri_helical_YiiM-like"/>
</dbReference>
<dbReference type="PANTHER" id="PTHR30212">
    <property type="entry name" value="PROTEIN YIIM"/>
    <property type="match status" value="1"/>
</dbReference>
<organism evidence="2 3">
    <name type="scientific">Ectobacillus ponti</name>
    <dbReference type="NCBI Taxonomy" id="2961894"/>
    <lineage>
        <taxon>Bacteria</taxon>
        <taxon>Bacillati</taxon>
        <taxon>Bacillota</taxon>
        <taxon>Bacilli</taxon>
        <taxon>Bacillales</taxon>
        <taxon>Bacillaceae</taxon>
        <taxon>Ectobacillus</taxon>
    </lineage>
</organism>
<gene>
    <name evidence="2" type="ORF">NK662_18345</name>
</gene>
<dbReference type="InterPro" id="IPR052353">
    <property type="entry name" value="Benzoxazolinone_Detox_Enz"/>
</dbReference>
<dbReference type="PANTHER" id="PTHR30212:SF2">
    <property type="entry name" value="PROTEIN YIIM"/>
    <property type="match status" value="1"/>
</dbReference>
<keyword evidence="3" id="KW-1185">Reference proteome</keyword>
<dbReference type="GO" id="GO:0030151">
    <property type="term" value="F:molybdenum ion binding"/>
    <property type="evidence" value="ECO:0007669"/>
    <property type="project" value="InterPro"/>
</dbReference>